<proteinExistence type="predicted"/>
<evidence type="ECO:0000256" key="1">
    <source>
        <dbReference type="SAM" id="MobiDB-lite"/>
    </source>
</evidence>
<evidence type="ECO:0000313" key="3">
    <source>
        <dbReference type="Proteomes" id="UP000235616"/>
    </source>
</evidence>
<dbReference type="SUPFAM" id="SSF55035">
    <property type="entry name" value="NAD-binding domain of HMG-CoA reductase"/>
    <property type="match status" value="1"/>
</dbReference>
<organism evidence="2 3">
    <name type="scientific">Trinickia dabaoshanensis</name>
    <dbReference type="NCBI Taxonomy" id="564714"/>
    <lineage>
        <taxon>Bacteria</taxon>
        <taxon>Pseudomonadati</taxon>
        <taxon>Pseudomonadota</taxon>
        <taxon>Betaproteobacteria</taxon>
        <taxon>Burkholderiales</taxon>
        <taxon>Burkholderiaceae</taxon>
        <taxon>Trinickia</taxon>
    </lineage>
</organism>
<dbReference type="InterPro" id="IPR009023">
    <property type="entry name" value="HMG_CoA_Rdtase_NAD(P)-bd_sf"/>
</dbReference>
<protein>
    <submittedName>
        <fullName evidence="2">Uncharacterized protein</fullName>
    </submittedName>
</protein>
<accession>A0A2N7VY03</accession>
<sequence length="282" mass="30434">MQFADDPVAMPLIKLDRQGLTVTVGEADRPALGLPRRARIVAGHETLCELRLVARRSAPLRGGAVALTLQPSRADDHALLWRALRAYQIHLGGVASGDEPVQWTSPAPAEPDYSAPRAVRLPLGANAAKKGKRSQSERSDGTGSHWANAAGLRSLVSCDAAFSLAGPEDAWFFSHWLDYHFAEIRAWAKMSDATVDLREIFIRVADHEVEVRFVFQSPERAVRAATETVCGRIEAEAARQLGMTVEHWLSGAATTLASTTAWSGRGAVVGSCAGGYSFSSKY</sequence>
<gene>
    <name evidence="2" type="ORF">C0Z18_05770</name>
</gene>
<dbReference type="Proteomes" id="UP000235616">
    <property type="component" value="Unassembled WGS sequence"/>
</dbReference>
<evidence type="ECO:0000313" key="2">
    <source>
        <dbReference type="EMBL" id="PMS22026.1"/>
    </source>
</evidence>
<name>A0A2N7VY03_9BURK</name>
<keyword evidence="3" id="KW-1185">Reference proteome</keyword>
<dbReference type="AlphaFoldDB" id="A0A2N7VY03"/>
<comment type="caution">
    <text evidence="2">The sequence shown here is derived from an EMBL/GenBank/DDBJ whole genome shotgun (WGS) entry which is preliminary data.</text>
</comment>
<feature type="region of interest" description="Disordered" evidence="1">
    <location>
        <begin position="124"/>
        <end position="144"/>
    </location>
</feature>
<dbReference type="EMBL" id="PNYA01000004">
    <property type="protein sequence ID" value="PMS22026.1"/>
    <property type="molecule type" value="Genomic_DNA"/>
</dbReference>
<reference evidence="2 3" key="1">
    <citation type="submission" date="2018-01" db="EMBL/GenBank/DDBJ databases">
        <title>Whole genome analyses suggest that Burkholderia sensu lato contains two further novel genera in the rhizoxinica-symbiotica group Mycetohabitans gen. nov., and Trinickia gen. nov.: implications for the evolution of diazotrophy and nodulation in the Burkholderiaceae.</title>
        <authorList>
            <person name="Estrada-de los Santos P."/>
            <person name="Palmer M."/>
            <person name="Chavez-Ramirez B."/>
            <person name="Beukes C."/>
            <person name="Steenkamp E.T."/>
            <person name="Hirsch A.M."/>
            <person name="Manyaka P."/>
            <person name="Maluk M."/>
            <person name="Lafos M."/>
            <person name="Crook M."/>
            <person name="Gross E."/>
            <person name="Simon M.F."/>
            <person name="Bueno dos Reis Junior F."/>
            <person name="Poole P.S."/>
            <person name="Venter S.N."/>
            <person name="James E.K."/>
        </authorList>
    </citation>
    <scope>NUCLEOTIDE SEQUENCE [LARGE SCALE GENOMIC DNA]</scope>
    <source>
        <strain evidence="2 3">GIMN1.004</strain>
    </source>
</reference>